<keyword evidence="4" id="KW-0904">Protein phosphatase</keyword>
<feature type="active site" description="Nucleophile" evidence="6">
    <location>
        <position position="9"/>
    </location>
</feature>
<comment type="caution">
    <text evidence="8">The sequence shown here is derived from an EMBL/GenBank/DDBJ whole genome shotgun (WGS) entry which is preliminary data.</text>
</comment>
<dbReference type="RefSeq" id="WP_046218801.1">
    <property type="nucleotide sequence ID" value="NZ_JWYV01000001.1"/>
</dbReference>
<dbReference type="InterPro" id="IPR050438">
    <property type="entry name" value="LMW_PTPase"/>
</dbReference>
<dbReference type="InterPro" id="IPR036196">
    <property type="entry name" value="Ptyr_pPase_sf"/>
</dbReference>
<dbReference type="FunFam" id="3.40.50.2300:FF:000041">
    <property type="entry name" value="Low molecular weight protein-tyrosine-phosphatase"/>
    <property type="match status" value="1"/>
</dbReference>
<organism evidence="8 9">
    <name type="scientific">Photobacterium halotolerans</name>
    <dbReference type="NCBI Taxonomy" id="265726"/>
    <lineage>
        <taxon>Bacteria</taxon>
        <taxon>Pseudomonadati</taxon>
        <taxon>Pseudomonadota</taxon>
        <taxon>Gammaproteobacteria</taxon>
        <taxon>Vibrionales</taxon>
        <taxon>Vibrionaceae</taxon>
        <taxon>Photobacterium</taxon>
    </lineage>
</organism>
<dbReference type="SMART" id="SM00226">
    <property type="entry name" value="LMWPc"/>
    <property type="match status" value="1"/>
</dbReference>
<accession>A0A0F5VH17</accession>
<gene>
    <name evidence="8" type="ORF">KY46_01205</name>
</gene>
<dbReference type="InterPro" id="IPR017867">
    <property type="entry name" value="Tyr_phospatase_low_mol_wt"/>
</dbReference>
<feature type="active site" description="Proton donor" evidence="6">
    <location>
        <position position="119"/>
    </location>
</feature>
<dbReference type="STRING" id="265726.KY46_01205"/>
<protein>
    <recommendedName>
        <fullName evidence="2">protein-tyrosine-phosphatase</fullName>
        <ecNumber evidence="2">3.1.3.48</ecNumber>
    </recommendedName>
</protein>
<evidence type="ECO:0000256" key="3">
    <source>
        <dbReference type="ARBA" id="ARBA00022801"/>
    </source>
</evidence>
<comment type="catalytic activity">
    <reaction evidence="5">
        <text>O-phospho-L-tyrosyl-[protein] + H2O = L-tyrosyl-[protein] + phosphate</text>
        <dbReference type="Rhea" id="RHEA:10684"/>
        <dbReference type="Rhea" id="RHEA-COMP:10136"/>
        <dbReference type="Rhea" id="RHEA-COMP:20101"/>
        <dbReference type="ChEBI" id="CHEBI:15377"/>
        <dbReference type="ChEBI" id="CHEBI:43474"/>
        <dbReference type="ChEBI" id="CHEBI:46858"/>
        <dbReference type="ChEBI" id="CHEBI:61978"/>
        <dbReference type="EC" id="3.1.3.48"/>
    </reaction>
</comment>
<dbReference type="SUPFAM" id="SSF52788">
    <property type="entry name" value="Phosphotyrosine protein phosphatases I"/>
    <property type="match status" value="1"/>
</dbReference>
<feature type="active site" evidence="6">
    <location>
        <position position="15"/>
    </location>
</feature>
<name>A0A0F5VH17_9GAMM</name>
<dbReference type="GO" id="GO:0004725">
    <property type="term" value="F:protein tyrosine phosphatase activity"/>
    <property type="evidence" value="ECO:0007669"/>
    <property type="project" value="UniProtKB-EC"/>
</dbReference>
<dbReference type="AlphaFoldDB" id="A0A0F5VH17"/>
<keyword evidence="9" id="KW-1185">Reference proteome</keyword>
<dbReference type="InterPro" id="IPR023485">
    <property type="entry name" value="Ptyr_pPase"/>
</dbReference>
<dbReference type="PATRIC" id="fig|265726.11.peg.260"/>
<evidence type="ECO:0000256" key="6">
    <source>
        <dbReference type="PIRSR" id="PIRSR617867-1"/>
    </source>
</evidence>
<dbReference type="Gene3D" id="3.40.50.2300">
    <property type="match status" value="1"/>
</dbReference>
<sequence length="146" mass="15953">MFNNILVVCVGNICRSPSGEALLKQLLPAKNIQSAGLGTEKSHLQGKPADRTASEIAAENGVSLEGHQAQQLTSAMCRDVDLILVMEKSHLDAVASIVPEARGKTMLFGQWIGQQDIPDPYRLSREAYEHAYQLIDKAARAWAQKL</sequence>
<dbReference type="PRINTS" id="PR00719">
    <property type="entry name" value="LMWPTPASE"/>
</dbReference>
<dbReference type="PANTHER" id="PTHR11717:SF31">
    <property type="entry name" value="LOW MOLECULAR WEIGHT PROTEIN-TYROSINE-PHOSPHATASE ETP-RELATED"/>
    <property type="match status" value="1"/>
</dbReference>
<evidence type="ECO:0000256" key="4">
    <source>
        <dbReference type="ARBA" id="ARBA00022912"/>
    </source>
</evidence>
<evidence type="ECO:0000256" key="1">
    <source>
        <dbReference type="ARBA" id="ARBA00011063"/>
    </source>
</evidence>
<dbReference type="EMBL" id="JWYV01000001">
    <property type="protein sequence ID" value="KKD01476.1"/>
    <property type="molecule type" value="Genomic_DNA"/>
</dbReference>
<evidence type="ECO:0000259" key="7">
    <source>
        <dbReference type="SMART" id="SM00226"/>
    </source>
</evidence>
<dbReference type="OrthoDB" id="9784339at2"/>
<dbReference type="Pfam" id="PF01451">
    <property type="entry name" value="LMWPc"/>
    <property type="match status" value="1"/>
</dbReference>
<dbReference type="CDD" id="cd16343">
    <property type="entry name" value="LMWPTP"/>
    <property type="match status" value="1"/>
</dbReference>
<dbReference type="Proteomes" id="UP000033633">
    <property type="component" value="Unassembled WGS sequence"/>
</dbReference>
<evidence type="ECO:0000313" key="8">
    <source>
        <dbReference type="EMBL" id="KKD01476.1"/>
    </source>
</evidence>
<feature type="domain" description="Phosphotyrosine protein phosphatase I" evidence="7">
    <location>
        <begin position="3"/>
        <end position="145"/>
    </location>
</feature>
<comment type="similarity">
    <text evidence="1">Belongs to the low molecular weight phosphotyrosine protein phosphatase family.</text>
</comment>
<evidence type="ECO:0000256" key="2">
    <source>
        <dbReference type="ARBA" id="ARBA00013064"/>
    </source>
</evidence>
<dbReference type="EC" id="3.1.3.48" evidence="2"/>
<reference evidence="8 9" key="1">
    <citation type="submission" date="2014-12" db="EMBL/GenBank/DDBJ databases">
        <title>Mercury Reductase activity and rhizosphere competence traits in the genome of root associated Photobacterium halotolerans MELD1.</title>
        <authorList>
            <person name="Mathew D.C."/>
            <person name="Huang C.-C."/>
        </authorList>
    </citation>
    <scope>NUCLEOTIDE SEQUENCE [LARGE SCALE GENOMIC DNA]</scope>
    <source>
        <strain evidence="8 9">MELD1</strain>
    </source>
</reference>
<evidence type="ECO:0000256" key="5">
    <source>
        <dbReference type="ARBA" id="ARBA00051722"/>
    </source>
</evidence>
<dbReference type="PANTHER" id="PTHR11717">
    <property type="entry name" value="LOW MOLECULAR WEIGHT PROTEIN TYROSINE PHOSPHATASE"/>
    <property type="match status" value="1"/>
</dbReference>
<evidence type="ECO:0000313" key="9">
    <source>
        <dbReference type="Proteomes" id="UP000033633"/>
    </source>
</evidence>
<keyword evidence="3" id="KW-0378">Hydrolase</keyword>
<proteinExistence type="inferred from homology"/>